<gene>
    <name evidence="1" type="ORF">LSINAPIS_LOCUS4844</name>
</gene>
<evidence type="ECO:0000313" key="1">
    <source>
        <dbReference type="EMBL" id="VVC92379.1"/>
    </source>
</evidence>
<sequence>MDLGPPNQRIVRRGTSRALQGKREIDGYIVYDKQRALTRSGHGDASEPSNCGYWRRKQFRQRSDTTARYCLTILCTRGLHQN</sequence>
<evidence type="ECO:0000313" key="2">
    <source>
        <dbReference type="Proteomes" id="UP000324832"/>
    </source>
</evidence>
<dbReference type="EMBL" id="FZQP02001293">
    <property type="protein sequence ID" value="VVC92379.1"/>
    <property type="molecule type" value="Genomic_DNA"/>
</dbReference>
<dbReference type="Proteomes" id="UP000324832">
    <property type="component" value="Unassembled WGS sequence"/>
</dbReference>
<dbReference type="AlphaFoldDB" id="A0A5E4Q506"/>
<name>A0A5E4Q506_9NEOP</name>
<accession>A0A5E4Q506</accession>
<proteinExistence type="predicted"/>
<protein>
    <submittedName>
        <fullName evidence="1">Uncharacterized protein</fullName>
    </submittedName>
</protein>
<keyword evidence="2" id="KW-1185">Reference proteome</keyword>
<organism evidence="1 2">
    <name type="scientific">Leptidea sinapis</name>
    <dbReference type="NCBI Taxonomy" id="189913"/>
    <lineage>
        <taxon>Eukaryota</taxon>
        <taxon>Metazoa</taxon>
        <taxon>Ecdysozoa</taxon>
        <taxon>Arthropoda</taxon>
        <taxon>Hexapoda</taxon>
        <taxon>Insecta</taxon>
        <taxon>Pterygota</taxon>
        <taxon>Neoptera</taxon>
        <taxon>Endopterygota</taxon>
        <taxon>Lepidoptera</taxon>
        <taxon>Glossata</taxon>
        <taxon>Ditrysia</taxon>
        <taxon>Papilionoidea</taxon>
        <taxon>Pieridae</taxon>
        <taxon>Dismorphiinae</taxon>
        <taxon>Leptidea</taxon>
    </lineage>
</organism>
<reference evidence="1 2" key="1">
    <citation type="submission" date="2017-07" db="EMBL/GenBank/DDBJ databases">
        <authorList>
            <person name="Talla V."/>
            <person name="Backstrom N."/>
        </authorList>
    </citation>
    <scope>NUCLEOTIDE SEQUENCE [LARGE SCALE GENOMIC DNA]</scope>
</reference>